<feature type="domain" description="Protein kinase" evidence="10">
    <location>
        <begin position="24"/>
        <end position="493"/>
    </location>
</feature>
<evidence type="ECO:0000256" key="5">
    <source>
        <dbReference type="ARBA" id="ARBA00022777"/>
    </source>
</evidence>
<organism evidence="11 12">
    <name type="scientific">Sordaria brevicollis</name>
    <dbReference type="NCBI Taxonomy" id="83679"/>
    <lineage>
        <taxon>Eukaryota</taxon>
        <taxon>Fungi</taxon>
        <taxon>Dikarya</taxon>
        <taxon>Ascomycota</taxon>
        <taxon>Pezizomycotina</taxon>
        <taxon>Sordariomycetes</taxon>
        <taxon>Sordariomycetidae</taxon>
        <taxon>Sordariales</taxon>
        <taxon>Sordariaceae</taxon>
        <taxon>Sordaria</taxon>
    </lineage>
</organism>
<keyword evidence="4" id="KW-0547">Nucleotide-binding</keyword>
<evidence type="ECO:0000256" key="7">
    <source>
        <dbReference type="ARBA" id="ARBA00047899"/>
    </source>
</evidence>
<comment type="catalytic activity">
    <reaction evidence="7">
        <text>L-threonyl-[protein] + ATP = O-phospho-L-threonyl-[protein] + ADP + H(+)</text>
        <dbReference type="Rhea" id="RHEA:46608"/>
        <dbReference type="Rhea" id="RHEA-COMP:11060"/>
        <dbReference type="Rhea" id="RHEA-COMP:11605"/>
        <dbReference type="ChEBI" id="CHEBI:15378"/>
        <dbReference type="ChEBI" id="CHEBI:30013"/>
        <dbReference type="ChEBI" id="CHEBI:30616"/>
        <dbReference type="ChEBI" id="CHEBI:61977"/>
        <dbReference type="ChEBI" id="CHEBI:456216"/>
        <dbReference type="EC" id="2.7.11.1"/>
    </reaction>
</comment>
<evidence type="ECO:0000256" key="6">
    <source>
        <dbReference type="ARBA" id="ARBA00022840"/>
    </source>
</evidence>
<evidence type="ECO:0000259" key="10">
    <source>
        <dbReference type="PROSITE" id="PS50011"/>
    </source>
</evidence>
<reference evidence="11" key="1">
    <citation type="journal article" date="2023" name="Mol. Phylogenet. Evol.">
        <title>Genome-scale phylogeny and comparative genomics of the fungal order Sordariales.</title>
        <authorList>
            <person name="Hensen N."/>
            <person name="Bonometti L."/>
            <person name="Westerberg I."/>
            <person name="Brannstrom I.O."/>
            <person name="Guillou S."/>
            <person name="Cros-Aarteil S."/>
            <person name="Calhoun S."/>
            <person name="Haridas S."/>
            <person name="Kuo A."/>
            <person name="Mondo S."/>
            <person name="Pangilinan J."/>
            <person name="Riley R."/>
            <person name="LaButti K."/>
            <person name="Andreopoulos B."/>
            <person name="Lipzen A."/>
            <person name="Chen C."/>
            <person name="Yan M."/>
            <person name="Daum C."/>
            <person name="Ng V."/>
            <person name="Clum A."/>
            <person name="Steindorff A."/>
            <person name="Ohm R.A."/>
            <person name="Martin F."/>
            <person name="Silar P."/>
            <person name="Natvig D.O."/>
            <person name="Lalanne C."/>
            <person name="Gautier V."/>
            <person name="Ament-Velasquez S.L."/>
            <person name="Kruys A."/>
            <person name="Hutchinson M.I."/>
            <person name="Powell A.J."/>
            <person name="Barry K."/>
            <person name="Miller A.N."/>
            <person name="Grigoriev I.V."/>
            <person name="Debuchy R."/>
            <person name="Gladieux P."/>
            <person name="Hiltunen Thoren M."/>
            <person name="Johannesson H."/>
        </authorList>
    </citation>
    <scope>NUCLEOTIDE SEQUENCE</scope>
    <source>
        <strain evidence="11">FGSC 1904</strain>
    </source>
</reference>
<dbReference type="AlphaFoldDB" id="A0AAE0PLR8"/>
<dbReference type="SUPFAM" id="SSF56112">
    <property type="entry name" value="Protein kinase-like (PK-like)"/>
    <property type="match status" value="1"/>
</dbReference>
<dbReference type="PROSITE" id="PS50011">
    <property type="entry name" value="PROTEIN_KINASE_DOM"/>
    <property type="match status" value="1"/>
</dbReference>
<dbReference type="InterPro" id="IPR050660">
    <property type="entry name" value="NEK_Ser/Thr_kinase"/>
</dbReference>
<feature type="region of interest" description="Disordered" evidence="9">
    <location>
        <begin position="1"/>
        <end position="20"/>
    </location>
</feature>
<proteinExistence type="predicted"/>
<dbReference type="Proteomes" id="UP001281003">
    <property type="component" value="Unassembled WGS sequence"/>
</dbReference>
<dbReference type="EC" id="2.7.11.1" evidence="1"/>
<evidence type="ECO:0000313" key="11">
    <source>
        <dbReference type="EMBL" id="KAK3402206.1"/>
    </source>
</evidence>
<sequence>MTSPPTPPPPPSSFLPLNSTTPLYTTHKHLSPGTAILIRRSTDGSILLGTPSPSSLLSSSSTTSTTTTTSPLPIFSPPSLSPGSSPHIIRELMKGRIQLEATPFGGGGRVEGIGAPEAAARILNHENLVSLHGEWVSAVVDGVGHILGGGAGGETKDKTERWLVWDWCDAGTVKGLVEFYGGGVAERVIWGVVSSEQGGNGEGGKKKGGKGKKKKEELGTVLTRAKPSTVKQDVGFLPESLIWHVALGVLRALMFLHEGKRDVISVERDPVTGGFKRVRTVQGPPETEPDWLPILHRDVRAENIYLQHPRGIETYGPVKLGGFENCYVSAAVVMAADEEEQHERIPLVALERDAIGGTDEIELRDRWLEWQEDREEVEYDKRPYTRGCDLYALGTILYHMMTGHALPPVPEDCPLCGCHHIQFYFDRKAEKKCTHRDCDYEDVNAEVKLGWLINTGSLGKYSKNLAGLVGLLLRQYRSDEMRASELLDRIAWKAYEEWKTTTPDGKLYKDATDDMVFRKNNEIVAKRNLVTAQLGGMVEDVYSNSGE</sequence>
<comment type="caution">
    <text evidence="11">The sequence shown here is derived from an EMBL/GenBank/DDBJ whole genome shotgun (WGS) entry which is preliminary data.</text>
</comment>
<dbReference type="InterPro" id="IPR000719">
    <property type="entry name" value="Prot_kinase_dom"/>
</dbReference>
<evidence type="ECO:0000256" key="3">
    <source>
        <dbReference type="ARBA" id="ARBA00022679"/>
    </source>
</evidence>
<gene>
    <name evidence="11" type="ORF">B0T20DRAFT_467115</name>
</gene>
<keyword evidence="6" id="KW-0067">ATP-binding</keyword>
<evidence type="ECO:0000313" key="12">
    <source>
        <dbReference type="Proteomes" id="UP001281003"/>
    </source>
</evidence>
<keyword evidence="5" id="KW-0418">Kinase</keyword>
<protein>
    <recommendedName>
        <fullName evidence="1">non-specific serine/threonine protein kinase</fullName>
        <ecNumber evidence="1">2.7.11.1</ecNumber>
    </recommendedName>
</protein>
<evidence type="ECO:0000256" key="2">
    <source>
        <dbReference type="ARBA" id="ARBA00022527"/>
    </source>
</evidence>
<dbReference type="EMBL" id="JAUTDP010000002">
    <property type="protein sequence ID" value="KAK3402206.1"/>
    <property type="molecule type" value="Genomic_DNA"/>
</dbReference>
<feature type="compositionally biased region" description="Low complexity" evidence="9">
    <location>
        <begin position="49"/>
        <end position="73"/>
    </location>
</feature>
<feature type="region of interest" description="Disordered" evidence="9">
    <location>
        <begin position="49"/>
        <end position="83"/>
    </location>
</feature>
<keyword evidence="3" id="KW-0808">Transferase</keyword>
<dbReference type="GO" id="GO:0004674">
    <property type="term" value="F:protein serine/threonine kinase activity"/>
    <property type="evidence" value="ECO:0007669"/>
    <property type="project" value="UniProtKB-KW"/>
</dbReference>
<feature type="compositionally biased region" description="Pro residues" evidence="9">
    <location>
        <begin position="1"/>
        <end position="13"/>
    </location>
</feature>
<dbReference type="PANTHER" id="PTHR43671">
    <property type="entry name" value="SERINE/THREONINE-PROTEIN KINASE NEK"/>
    <property type="match status" value="1"/>
</dbReference>
<name>A0AAE0PLR8_SORBR</name>
<evidence type="ECO:0000256" key="4">
    <source>
        <dbReference type="ARBA" id="ARBA00022741"/>
    </source>
</evidence>
<keyword evidence="12" id="KW-1185">Reference proteome</keyword>
<dbReference type="PANTHER" id="PTHR43671:SF98">
    <property type="entry name" value="SERINE_THREONINE-PROTEIN KINASE NEK11"/>
    <property type="match status" value="1"/>
</dbReference>
<reference evidence="11" key="2">
    <citation type="submission" date="2023-07" db="EMBL/GenBank/DDBJ databases">
        <authorList>
            <consortium name="Lawrence Berkeley National Laboratory"/>
            <person name="Haridas S."/>
            <person name="Hensen N."/>
            <person name="Bonometti L."/>
            <person name="Westerberg I."/>
            <person name="Brannstrom I.O."/>
            <person name="Guillou S."/>
            <person name="Cros-Aarteil S."/>
            <person name="Calhoun S."/>
            <person name="Kuo A."/>
            <person name="Mondo S."/>
            <person name="Pangilinan J."/>
            <person name="Riley R."/>
            <person name="LaButti K."/>
            <person name="Andreopoulos B."/>
            <person name="Lipzen A."/>
            <person name="Chen C."/>
            <person name="Yanf M."/>
            <person name="Daum C."/>
            <person name="Ng V."/>
            <person name="Clum A."/>
            <person name="Steindorff A."/>
            <person name="Ohm R."/>
            <person name="Martin F."/>
            <person name="Silar P."/>
            <person name="Natvig D."/>
            <person name="Lalanne C."/>
            <person name="Gautier V."/>
            <person name="Ament-velasquez S.L."/>
            <person name="Kruys A."/>
            <person name="Hutchinson M.I."/>
            <person name="Powell A.J."/>
            <person name="Barry K."/>
            <person name="Miller A.N."/>
            <person name="Grigoriev I.V."/>
            <person name="Debuchy R."/>
            <person name="Gladieux P."/>
            <person name="Thoren M.H."/>
            <person name="Johannesson H."/>
        </authorList>
    </citation>
    <scope>NUCLEOTIDE SEQUENCE</scope>
    <source>
        <strain evidence="11">FGSC 1904</strain>
    </source>
</reference>
<accession>A0AAE0PLR8</accession>
<keyword evidence="2" id="KW-0723">Serine/threonine-protein kinase</keyword>
<evidence type="ECO:0000256" key="1">
    <source>
        <dbReference type="ARBA" id="ARBA00012513"/>
    </source>
</evidence>
<evidence type="ECO:0000256" key="8">
    <source>
        <dbReference type="ARBA" id="ARBA00048679"/>
    </source>
</evidence>
<dbReference type="InterPro" id="IPR011009">
    <property type="entry name" value="Kinase-like_dom_sf"/>
</dbReference>
<comment type="catalytic activity">
    <reaction evidence="8">
        <text>L-seryl-[protein] + ATP = O-phospho-L-seryl-[protein] + ADP + H(+)</text>
        <dbReference type="Rhea" id="RHEA:17989"/>
        <dbReference type="Rhea" id="RHEA-COMP:9863"/>
        <dbReference type="Rhea" id="RHEA-COMP:11604"/>
        <dbReference type="ChEBI" id="CHEBI:15378"/>
        <dbReference type="ChEBI" id="CHEBI:29999"/>
        <dbReference type="ChEBI" id="CHEBI:30616"/>
        <dbReference type="ChEBI" id="CHEBI:83421"/>
        <dbReference type="ChEBI" id="CHEBI:456216"/>
        <dbReference type="EC" id="2.7.11.1"/>
    </reaction>
</comment>
<evidence type="ECO:0000256" key="9">
    <source>
        <dbReference type="SAM" id="MobiDB-lite"/>
    </source>
</evidence>
<feature type="region of interest" description="Disordered" evidence="9">
    <location>
        <begin position="196"/>
        <end position="218"/>
    </location>
</feature>
<dbReference type="GO" id="GO:0005524">
    <property type="term" value="F:ATP binding"/>
    <property type="evidence" value="ECO:0007669"/>
    <property type="project" value="UniProtKB-KW"/>
</dbReference>
<dbReference type="Gene3D" id="1.10.510.10">
    <property type="entry name" value="Transferase(Phosphotransferase) domain 1"/>
    <property type="match status" value="1"/>
</dbReference>